<organism evidence="4 5">
    <name type="scientific">Halosimplex aquaticum</name>
    <dbReference type="NCBI Taxonomy" id="3026162"/>
    <lineage>
        <taxon>Archaea</taxon>
        <taxon>Methanobacteriati</taxon>
        <taxon>Methanobacteriota</taxon>
        <taxon>Stenosarchaea group</taxon>
        <taxon>Halobacteria</taxon>
        <taxon>Halobacteriales</taxon>
        <taxon>Haloarculaceae</taxon>
        <taxon>Halosimplex</taxon>
    </lineage>
</organism>
<dbReference type="CDD" id="cd00090">
    <property type="entry name" value="HTH_ARSR"/>
    <property type="match status" value="1"/>
</dbReference>
<evidence type="ECO:0000313" key="5">
    <source>
        <dbReference type="Proteomes" id="UP001596432"/>
    </source>
</evidence>
<dbReference type="InterPro" id="IPR036388">
    <property type="entry name" value="WH-like_DNA-bd_sf"/>
</dbReference>
<dbReference type="InterPro" id="IPR036390">
    <property type="entry name" value="WH_DNA-bd_sf"/>
</dbReference>
<dbReference type="EMBL" id="JBHTAS010000001">
    <property type="protein sequence ID" value="MFC7140691.1"/>
    <property type="molecule type" value="Genomic_DNA"/>
</dbReference>
<evidence type="ECO:0000259" key="2">
    <source>
        <dbReference type="Pfam" id="PF24038"/>
    </source>
</evidence>
<dbReference type="RefSeq" id="WP_274321785.1">
    <property type="nucleotide sequence ID" value="NZ_CP118158.1"/>
</dbReference>
<evidence type="ECO:0000256" key="1">
    <source>
        <dbReference type="SAM" id="MobiDB-lite"/>
    </source>
</evidence>
<protein>
    <submittedName>
        <fullName evidence="4">Winged helix-turn-helix domain-containing protein</fullName>
    </submittedName>
</protein>
<name>A0ABD5Y327_9EURY</name>
<dbReference type="Gene3D" id="1.10.10.10">
    <property type="entry name" value="Winged helix-like DNA-binding domain superfamily/Winged helix DNA-binding domain"/>
    <property type="match status" value="1"/>
</dbReference>
<dbReference type="AlphaFoldDB" id="A0ABD5Y327"/>
<dbReference type="SUPFAM" id="SSF46785">
    <property type="entry name" value="Winged helix' DNA-binding domain"/>
    <property type="match status" value="1"/>
</dbReference>
<feature type="region of interest" description="Disordered" evidence="1">
    <location>
        <begin position="1"/>
        <end position="37"/>
    </location>
</feature>
<gene>
    <name evidence="4" type="ORF">ACFQMA_12785</name>
</gene>
<dbReference type="InterPro" id="IPR011991">
    <property type="entry name" value="ArsR-like_HTH"/>
</dbReference>
<dbReference type="Proteomes" id="UP001596432">
    <property type="component" value="Unassembled WGS sequence"/>
</dbReference>
<dbReference type="Pfam" id="PF24038">
    <property type="entry name" value="DUF7347"/>
    <property type="match status" value="1"/>
</dbReference>
<feature type="domain" description="DUF7351" evidence="3">
    <location>
        <begin position="132"/>
        <end position="305"/>
    </location>
</feature>
<dbReference type="Pfam" id="PF24042">
    <property type="entry name" value="DUF7351"/>
    <property type="match status" value="1"/>
</dbReference>
<dbReference type="GeneID" id="78820997"/>
<dbReference type="InterPro" id="IPR055775">
    <property type="entry name" value="DUF7351"/>
</dbReference>
<feature type="domain" description="DUF7347" evidence="2">
    <location>
        <begin position="35"/>
        <end position="115"/>
    </location>
</feature>
<comment type="caution">
    <text evidence="4">The sequence shown here is derived from an EMBL/GenBank/DDBJ whole genome shotgun (WGS) entry which is preliminary data.</text>
</comment>
<proteinExistence type="predicted"/>
<keyword evidence="5" id="KW-1185">Reference proteome</keyword>
<feature type="compositionally biased region" description="Basic and acidic residues" evidence="1">
    <location>
        <begin position="8"/>
        <end position="21"/>
    </location>
</feature>
<accession>A0ABD5Y327</accession>
<sequence length="315" mass="33404">MSPLGDGSGKRGDESAGRGDDSTDSGASDDSHVDPSEAFAALSDPLRVDILRALAAFHRESAPEPVGFADLRKRVDVRDSGRFRYHLNELRDHFVRKADDGYHLTHAGVEIVAAILAGTYTDRGSRGPEPLDSGCSLCDARAVAVYEDGRCAVSCENDHPLFNWSVPPAAASDASLPEIVSLAELLARQAIERTLAGVCPKCSAAVDPAVVAEDAAPAPRLRARCDTCGATMAGPVGFCLLVDPAVEAFYRRHDRPLDERYAWEPAFVADDSTISVADTDPIRVEIAVTLDDETLAVSVDESGRVSVDGSGRGGE</sequence>
<evidence type="ECO:0000259" key="3">
    <source>
        <dbReference type="Pfam" id="PF24042"/>
    </source>
</evidence>
<reference evidence="4 5" key="1">
    <citation type="journal article" date="2019" name="Int. J. Syst. Evol. Microbiol.">
        <title>The Global Catalogue of Microorganisms (GCM) 10K type strain sequencing project: providing services to taxonomists for standard genome sequencing and annotation.</title>
        <authorList>
            <consortium name="The Broad Institute Genomics Platform"/>
            <consortium name="The Broad Institute Genome Sequencing Center for Infectious Disease"/>
            <person name="Wu L."/>
            <person name="Ma J."/>
        </authorList>
    </citation>
    <scope>NUCLEOTIDE SEQUENCE [LARGE SCALE GENOMIC DNA]</scope>
    <source>
        <strain evidence="4 5">XZYJT29</strain>
    </source>
</reference>
<dbReference type="InterPro" id="IPR055771">
    <property type="entry name" value="DUF7347"/>
</dbReference>
<evidence type="ECO:0000313" key="4">
    <source>
        <dbReference type="EMBL" id="MFC7140691.1"/>
    </source>
</evidence>